<reference evidence="2" key="1">
    <citation type="journal article" date="2022" name="bioRxiv">
        <title>Sequencing and chromosome-scale assembly of the giantPleurodeles waltlgenome.</title>
        <authorList>
            <person name="Brown T."/>
            <person name="Elewa A."/>
            <person name="Iarovenko S."/>
            <person name="Subramanian E."/>
            <person name="Araus A.J."/>
            <person name="Petzold A."/>
            <person name="Susuki M."/>
            <person name="Suzuki K.-i.T."/>
            <person name="Hayashi T."/>
            <person name="Toyoda A."/>
            <person name="Oliveira C."/>
            <person name="Osipova E."/>
            <person name="Leigh N.D."/>
            <person name="Simon A."/>
            <person name="Yun M.H."/>
        </authorList>
    </citation>
    <scope>NUCLEOTIDE SEQUENCE</scope>
    <source>
        <strain evidence="2">20211129_DDA</strain>
        <tissue evidence="2">Liver</tissue>
    </source>
</reference>
<name>A0AAV7WHC1_PLEWA</name>
<protein>
    <submittedName>
        <fullName evidence="2">Uncharacterized protein</fullName>
    </submittedName>
</protein>
<proteinExistence type="predicted"/>
<comment type="caution">
    <text evidence="2">The sequence shown here is derived from an EMBL/GenBank/DDBJ whole genome shotgun (WGS) entry which is preliminary data.</text>
</comment>
<feature type="compositionally biased region" description="Polar residues" evidence="1">
    <location>
        <begin position="1"/>
        <end position="18"/>
    </location>
</feature>
<accession>A0AAV7WHC1</accession>
<organism evidence="2 3">
    <name type="scientific">Pleurodeles waltl</name>
    <name type="common">Iberian ribbed newt</name>
    <dbReference type="NCBI Taxonomy" id="8319"/>
    <lineage>
        <taxon>Eukaryota</taxon>
        <taxon>Metazoa</taxon>
        <taxon>Chordata</taxon>
        <taxon>Craniata</taxon>
        <taxon>Vertebrata</taxon>
        <taxon>Euteleostomi</taxon>
        <taxon>Amphibia</taxon>
        <taxon>Batrachia</taxon>
        <taxon>Caudata</taxon>
        <taxon>Salamandroidea</taxon>
        <taxon>Salamandridae</taxon>
        <taxon>Pleurodelinae</taxon>
        <taxon>Pleurodeles</taxon>
    </lineage>
</organism>
<evidence type="ECO:0000313" key="2">
    <source>
        <dbReference type="EMBL" id="KAJ1211419.1"/>
    </source>
</evidence>
<sequence>MASGVASSTQQNQDTAPDSVTPGAGISDSRLHNCKILNINNWKEINQINRIIILIFFFIQINQRKLSGHVFIVSSKQ</sequence>
<dbReference type="AlphaFoldDB" id="A0AAV7WHC1"/>
<dbReference type="EMBL" id="JANPWB010000002">
    <property type="protein sequence ID" value="KAJ1211419.1"/>
    <property type="molecule type" value="Genomic_DNA"/>
</dbReference>
<evidence type="ECO:0000313" key="3">
    <source>
        <dbReference type="Proteomes" id="UP001066276"/>
    </source>
</evidence>
<feature type="region of interest" description="Disordered" evidence="1">
    <location>
        <begin position="1"/>
        <end position="28"/>
    </location>
</feature>
<evidence type="ECO:0000256" key="1">
    <source>
        <dbReference type="SAM" id="MobiDB-lite"/>
    </source>
</evidence>
<gene>
    <name evidence="2" type="ORF">NDU88_006779</name>
</gene>
<keyword evidence="3" id="KW-1185">Reference proteome</keyword>
<dbReference type="Proteomes" id="UP001066276">
    <property type="component" value="Chromosome 1_2"/>
</dbReference>